<accession>H2YWP0</accession>
<comment type="pathway">
    <text evidence="3">Sphingolipid metabolism.</text>
</comment>
<protein>
    <recommendedName>
        <fullName evidence="10">TLC domain-containing protein</fullName>
    </recommendedName>
</protein>
<reference evidence="12" key="1">
    <citation type="submission" date="2003-08" db="EMBL/GenBank/DDBJ databases">
        <authorList>
            <person name="Birren B."/>
            <person name="Nusbaum C."/>
            <person name="Abebe A."/>
            <person name="Abouelleil A."/>
            <person name="Adekoya E."/>
            <person name="Ait-zahra M."/>
            <person name="Allen N."/>
            <person name="Allen T."/>
            <person name="An P."/>
            <person name="Anderson M."/>
            <person name="Anderson S."/>
            <person name="Arachchi H."/>
            <person name="Armbruster J."/>
            <person name="Bachantsang P."/>
            <person name="Baldwin J."/>
            <person name="Barry A."/>
            <person name="Bayul T."/>
            <person name="Blitshsteyn B."/>
            <person name="Bloom T."/>
            <person name="Blye J."/>
            <person name="Boguslavskiy L."/>
            <person name="Borowsky M."/>
            <person name="Boukhgalter B."/>
            <person name="Brunache A."/>
            <person name="Butler J."/>
            <person name="Calixte N."/>
            <person name="Calvo S."/>
            <person name="Camarata J."/>
            <person name="Campo K."/>
            <person name="Chang J."/>
            <person name="Cheshatsang Y."/>
            <person name="Citroen M."/>
            <person name="Collymore A."/>
            <person name="Considine T."/>
            <person name="Cook A."/>
            <person name="Cooke P."/>
            <person name="Corum B."/>
            <person name="Cuomo C."/>
            <person name="David R."/>
            <person name="Dawoe T."/>
            <person name="Degray S."/>
            <person name="Dodge S."/>
            <person name="Dooley K."/>
            <person name="Dorje P."/>
            <person name="Dorjee K."/>
            <person name="Dorris L."/>
            <person name="Duffey N."/>
            <person name="Dupes A."/>
            <person name="Elkins T."/>
            <person name="Engels R."/>
            <person name="Erickson J."/>
            <person name="Farina A."/>
            <person name="Faro S."/>
            <person name="Ferreira P."/>
            <person name="Fischer H."/>
            <person name="Fitzgerald M."/>
            <person name="Foley K."/>
            <person name="Gage D."/>
            <person name="Galagan J."/>
            <person name="Gearin G."/>
            <person name="Gnerre S."/>
            <person name="Gnirke A."/>
            <person name="Goyette A."/>
            <person name="Graham J."/>
            <person name="Grandbois E."/>
            <person name="Gyaltsen K."/>
            <person name="Hafez N."/>
            <person name="Hagopian D."/>
            <person name="Hagos B."/>
            <person name="Hall J."/>
            <person name="Hatcher B."/>
            <person name="Heller A."/>
            <person name="Higgins H."/>
            <person name="Honan T."/>
            <person name="Horn A."/>
            <person name="Houde N."/>
            <person name="Hughes L."/>
            <person name="Hulme W."/>
            <person name="Husby E."/>
            <person name="Iliev I."/>
            <person name="Jaffe D."/>
            <person name="Jones C."/>
            <person name="Kamal M."/>
            <person name="Kamat A."/>
            <person name="Kamvysselis M."/>
            <person name="Karlsson E."/>
            <person name="Kells C."/>
            <person name="Kieu A."/>
            <person name="Kisner P."/>
            <person name="Kodira C."/>
            <person name="Kulbokas E."/>
            <person name="Labutti K."/>
            <person name="Lama D."/>
            <person name="Landers T."/>
            <person name="Leger J."/>
            <person name="Levine S."/>
            <person name="Lewis D."/>
            <person name="Lewis T."/>
            <person name="Lindblad-toh K."/>
            <person name="Liu X."/>
            <person name="Lokyitsang T."/>
            <person name="Lokyitsang Y."/>
            <person name="Lucien O."/>
            <person name="Lui A."/>
            <person name="Ma L.J."/>
            <person name="Mabbitt R."/>
            <person name="Macdonald J."/>
            <person name="Maclean C."/>
            <person name="Major J."/>
            <person name="Manning J."/>
            <person name="Marabella R."/>
            <person name="Maru K."/>
            <person name="Matthews C."/>
            <person name="Mauceli E."/>
            <person name="Mccarthy M."/>
            <person name="Mcdonough S."/>
            <person name="Mcghee T."/>
            <person name="Meldrim J."/>
            <person name="Meneus L."/>
            <person name="Mesirov J."/>
            <person name="Mihalev A."/>
            <person name="Mihova T."/>
            <person name="Mikkelsen T."/>
            <person name="Mlenga V."/>
            <person name="Moru K."/>
            <person name="Mozes J."/>
            <person name="Mulrain L."/>
            <person name="Munson G."/>
            <person name="Naylor J."/>
            <person name="Newes C."/>
            <person name="Nguyen C."/>
            <person name="Nguyen N."/>
            <person name="Nguyen T."/>
            <person name="Nicol R."/>
            <person name="Nielsen C."/>
            <person name="Nizzari M."/>
            <person name="Norbu C."/>
            <person name="Norbu N."/>
            <person name="O'donnell P."/>
            <person name="Okoawo O."/>
            <person name="O'leary S."/>
            <person name="Omotosho B."/>
            <person name="O'neill K."/>
            <person name="Osman S."/>
            <person name="Parker S."/>
            <person name="Perrin D."/>
            <person name="Phunkhang P."/>
            <person name="Piqani B."/>
            <person name="Purcell S."/>
            <person name="Rachupka T."/>
            <person name="Ramasamy U."/>
            <person name="Rameau R."/>
            <person name="Ray V."/>
            <person name="Raymond C."/>
            <person name="Retta R."/>
            <person name="Richardson S."/>
            <person name="Rise C."/>
            <person name="Rodriguez J."/>
            <person name="Rogers J."/>
            <person name="Rogov P."/>
            <person name="Rutman M."/>
            <person name="Schupbach R."/>
            <person name="Seaman C."/>
            <person name="Settipalli S."/>
            <person name="Sharpe T."/>
            <person name="Sheridan J."/>
            <person name="Sherpa N."/>
            <person name="Shi J."/>
            <person name="Smirnov S."/>
            <person name="Smith C."/>
            <person name="Sougnez C."/>
            <person name="Spencer B."/>
            <person name="Stalker J."/>
            <person name="Stange-thomann N."/>
            <person name="Stavropoulos S."/>
            <person name="Stetson K."/>
            <person name="Stone C."/>
            <person name="Stone S."/>
            <person name="Stubbs M."/>
            <person name="Talamas J."/>
            <person name="Tchuinga P."/>
            <person name="Tenzing P."/>
            <person name="Tesfaye S."/>
            <person name="Theodore J."/>
            <person name="Thoulutsang Y."/>
            <person name="Topham K."/>
            <person name="Towey S."/>
            <person name="Tsamla T."/>
            <person name="Tsomo N."/>
            <person name="Vallee D."/>
            <person name="Vassiliev H."/>
            <person name="Venkataraman V."/>
            <person name="Vinson J."/>
            <person name="Vo A."/>
            <person name="Wade C."/>
            <person name="Wang S."/>
            <person name="Wangchuk T."/>
            <person name="Wangdi T."/>
            <person name="Whittaker C."/>
            <person name="Wilkinson J."/>
            <person name="Wu Y."/>
            <person name="Wyman D."/>
            <person name="Yadav S."/>
            <person name="Yang S."/>
            <person name="Yang X."/>
            <person name="Yeager S."/>
            <person name="Yee E."/>
            <person name="Young G."/>
            <person name="Zainoun J."/>
            <person name="Zembeck L."/>
            <person name="Zimmer A."/>
            <person name="Zody M."/>
            <person name="Lander E."/>
        </authorList>
    </citation>
    <scope>NUCLEOTIDE SEQUENCE [LARGE SCALE GENOMIC DNA]</scope>
</reference>
<dbReference type="PANTHER" id="PTHR12560">
    <property type="entry name" value="LONGEVITY ASSURANCE FACTOR 1 LAG1"/>
    <property type="match status" value="1"/>
</dbReference>
<dbReference type="SMART" id="SM00724">
    <property type="entry name" value="TLC"/>
    <property type="match status" value="1"/>
</dbReference>
<dbReference type="GeneTree" id="ENSGT01030000234515"/>
<dbReference type="InterPro" id="IPR006634">
    <property type="entry name" value="TLC-dom"/>
</dbReference>
<evidence type="ECO:0000256" key="8">
    <source>
        <dbReference type="PROSITE-ProRule" id="PRU00205"/>
    </source>
</evidence>
<dbReference type="PROSITE" id="PS50922">
    <property type="entry name" value="TLC"/>
    <property type="match status" value="1"/>
</dbReference>
<evidence type="ECO:0000256" key="9">
    <source>
        <dbReference type="SAM" id="Phobius"/>
    </source>
</evidence>
<dbReference type="GO" id="GO:0050291">
    <property type="term" value="F:sphingosine N-acyltransferase activity"/>
    <property type="evidence" value="ECO:0007669"/>
    <property type="project" value="InterPro"/>
</dbReference>
<dbReference type="HOGENOM" id="CLU_1135675_0_0_1"/>
<name>H2YWP0_CIOSA</name>
<dbReference type="UniPathway" id="UPA00222"/>
<feature type="transmembrane region" description="Helical" evidence="9">
    <location>
        <begin position="146"/>
        <end position="169"/>
    </location>
</feature>
<dbReference type="Proteomes" id="UP000007875">
    <property type="component" value="Unassembled WGS sequence"/>
</dbReference>
<feature type="transmembrane region" description="Helical" evidence="9">
    <location>
        <begin position="57"/>
        <end position="79"/>
    </location>
</feature>
<sequence length="245" mass="28362">MTENVSYNFTYPSYPKFVNDVYGTFTKSWGKLDAVDKTPLGWFHIVKQYGQVSWNDVYYVIFLALLWTALRYTVTSYILKPIAMASNLGSRETVKAPESAWKLLVYSCTWSYSIYILFFTKNNYFYDAPSTFYGWKSGSEVPNEIYLAYILQFSFYIHSVYGTLFVDAWRKDSIVMLAHHVVTMLLIGFSYAFRFTNVGILILYLHDITDILLEGTKLAVYYKTKGGRWYTACDTLSTCGFVLFG</sequence>
<dbReference type="STRING" id="51511.ENSCSAVP00000009751"/>
<dbReference type="PIRSF" id="PIRSF005225">
    <property type="entry name" value="LAG1_LAC1"/>
    <property type="match status" value="1"/>
</dbReference>
<evidence type="ECO:0000313" key="11">
    <source>
        <dbReference type="Ensembl" id="ENSCSAVP00000009751.1"/>
    </source>
</evidence>
<comment type="subcellular location">
    <subcellularLocation>
        <location evidence="1">Membrane</location>
        <topology evidence="1">Multi-pass membrane protein</topology>
    </subcellularLocation>
</comment>
<proteinExistence type="predicted"/>
<dbReference type="GO" id="GO:0016020">
    <property type="term" value="C:membrane"/>
    <property type="evidence" value="ECO:0007669"/>
    <property type="project" value="UniProtKB-SubCell"/>
</dbReference>
<keyword evidence="5 9" id="KW-1133">Transmembrane helix</keyword>
<evidence type="ECO:0000259" key="10">
    <source>
        <dbReference type="PROSITE" id="PS50922"/>
    </source>
</evidence>
<feature type="transmembrane region" description="Helical" evidence="9">
    <location>
        <begin position="181"/>
        <end position="205"/>
    </location>
</feature>
<dbReference type="Pfam" id="PF03798">
    <property type="entry name" value="TRAM_LAG1_CLN8"/>
    <property type="match status" value="1"/>
</dbReference>
<dbReference type="AlphaFoldDB" id="H2YWP0"/>
<dbReference type="Ensembl" id="ENSCSAVT00000009869.1">
    <property type="protein sequence ID" value="ENSCSAVP00000009751.1"/>
    <property type="gene ID" value="ENSCSAVG00000005722.1"/>
</dbReference>
<dbReference type="PANTHER" id="PTHR12560:SF58">
    <property type="entry name" value="CERAMIDE SYNTHASE 1"/>
    <property type="match status" value="1"/>
</dbReference>
<evidence type="ECO:0000256" key="5">
    <source>
        <dbReference type="ARBA" id="ARBA00022989"/>
    </source>
</evidence>
<dbReference type="InParanoid" id="H2YWP0"/>
<reference evidence="11" key="2">
    <citation type="submission" date="2025-08" db="UniProtKB">
        <authorList>
            <consortium name="Ensembl"/>
        </authorList>
    </citation>
    <scope>IDENTIFICATION</scope>
</reference>
<feature type="domain" description="TLC" evidence="10">
    <location>
        <begin position="94"/>
        <end position="245"/>
    </location>
</feature>
<keyword evidence="4 8" id="KW-0812">Transmembrane</keyword>
<evidence type="ECO:0000256" key="1">
    <source>
        <dbReference type="ARBA" id="ARBA00004141"/>
    </source>
</evidence>
<reference evidence="11" key="3">
    <citation type="submission" date="2025-09" db="UniProtKB">
        <authorList>
            <consortium name="Ensembl"/>
        </authorList>
    </citation>
    <scope>IDENTIFICATION</scope>
</reference>
<keyword evidence="6 8" id="KW-0472">Membrane</keyword>
<keyword evidence="12" id="KW-1185">Reference proteome</keyword>
<evidence type="ECO:0000256" key="6">
    <source>
        <dbReference type="ARBA" id="ARBA00023136"/>
    </source>
</evidence>
<evidence type="ECO:0000256" key="3">
    <source>
        <dbReference type="ARBA" id="ARBA00004991"/>
    </source>
</evidence>
<dbReference type="InterPro" id="IPR016439">
    <property type="entry name" value="Lag1/Lac1-like"/>
</dbReference>
<evidence type="ECO:0000313" key="12">
    <source>
        <dbReference type="Proteomes" id="UP000007875"/>
    </source>
</evidence>
<evidence type="ECO:0000256" key="2">
    <source>
        <dbReference type="ARBA" id="ARBA00004760"/>
    </source>
</evidence>
<dbReference type="GO" id="GO:0046513">
    <property type="term" value="P:ceramide biosynthetic process"/>
    <property type="evidence" value="ECO:0007669"/>
    <property type="project" value="InterPro"/>
</dbReference>
<dbReference type="eggNOG" id="KOG1607">
    <property type="taxonomic scope" value="Eukaryota"/>
</dbReference>
<comment type="pathway">
    <text evidence="2">Lipid metabolism; sphingolipid metabolism.</text>
</comment>
<evidence type="ECO:0000256" key="7">
    <source>
        <dbReference type="ARBA" id="ARBA00049036"/>
    </source>
</evidence>
<evidence type="ECO:0000256" key="4">
    <source>
        <dbReference type="ARBA" id="ARBA00022692"/>
    </source>
</evidence>
<comment type="catalytic activity">
    <reaction evidence="7">
        <text>sphinganine + octadecanoyl-CoA = N-(octadecanoyl)-sphinganine + CoA + H(+)</text>
        <dbReference type="Rhea" id="RHEA:36547"/>
        <dbReference type="ChEBI" id="CHEBI:15378"/>
        <dbReference type="ChEBI" id="CHEBI:57287"/>
        <dbReference type="ChEBI" id="CHEBI:57394"/>
        <dbReference type="ChEBI" id="CHEBI:57817"/>
        <dbReference type="ChEBI" id="CHEBI:67033"/>
    </reaction>
    <physiologicalReaction direction="left-to-right" evidence="7">
        <dbReference type="Rhea" id="RHEA:36548"/>
    </physiologicalReaction>
</comment>
<organism evidence="11 12">
    <name type="scientific">Ciona savignyi</name>
    <name type="common">Pacific transparent sea squirt</name>
    <dbReference type="NCBI Taxonomy" id="51511"/>
    <lineage>
        <taxon>Eukaryota</taxon>
        <taxon>Metazoa</taxon>
        <taxon>Chordata</taxon>
        <taxon>Tunicata</taxon>
        <taxon>Ascidiacea</taxon>
        <taxon>Phlebobranchia</taxon>
        <taxon>Cionidae</taxon>
        <taxon>Ciona</taxon>
    </lineage>
</organism>
<feature type="transmembrane region" description="Helical" evidence="9">
    <location>
        <begin position="100"/>
        <end position="120"/>
    </location>
</feature>